<sequence length="56" mass="6481">MADIIANVLGITLAIDLPKVVLENDEQPLNPHQKLKQLRLICLRSYSSWYPQNYSR</sequence>
<gene>
    <name evidence="1" type="ORF">KIN20_004735</name>
</gene>
<protein>
    <submittedName>
        <fullName evidence="1">Uncharacterized protein</fullName>
    </submittedName>
</protein>
<evidence type="ECO:0000313" key="2">
    <source>
        <dbReference type="Proteomes" id="UP001196413"/>
    </source>
</evidence>
<dbReference type="Proteomes" id="UP001196413">
    <property type="component" value="Unassembled WGS sequence"/>
</dbReference>
<comment type="caution">
    <text evidence="1">The sequence shown here is derived from an EMBL/GenBank/DDBJ whole genome shotgun (WGS) entry which is preliminary data.</text>
</comment>
<dbReference type="AlphaFoldDB" id="A0AAD5QI70"/>
<keyword evidence="2" id="KW-1185">Reference proteome</keyword>
<dbReference type="EMBL" id="JAHQIW010000633">
    <property type="protein sequence ID" value="KAJ1349255.1"/>
    <property type="molecule type" value="Genomic_DNA"/>
</dbReference>
<name>A0AAD5QI70_PARTN</name>
<proteinExistence type="predicted"/>
<accession>A0AAD5QI70</accession>
<evidence type="ECO:0000313" key="1">
    <source>
        <dbReference type="EMBL" id="KAJ1349255.1"/>
    </source>
</evidence>
<reference evidence="1" key="1">
    <citation type="submission" date="2021-06" db="EMBL/GenBank/DDBJ databases">
        <title>Parelaphostrongylus tenuis whole genome reference sequence.</title>
        <authorList>
            <person name="Garwood T.J."/>
            <person name="Larsen P.A."/>
            <person name="Fountain-Jones N.M."/>
            <person name="Garbe J.R."/>
            <person name="Macchietto M.G."/>
            <person name="Kania S.A."/>
            <person name="Gerhold R.W."/>
            <person name="Richards J.E."/>
            <person name="Wolf T.M."/>
        </authorList>
    </citation>
    <scope>NUCLEOTIDE SEQUENCE</scope>
    <source>
        <strain evidence="1">MNPRO001-30</strain>
        <tissue evidence="1">Meninges</tissue>
    </source>
</reference>
<organism evidence="1 2">
    <name type="scientific">Parelaphostrongylus tenuis</name>
    <name type="common">Meningeal worm</name>
    <dbReference type="NCBI Taxonomy" id="148309"/>
    <lineage>
        <taxon>Eukaryota</taxon>
        <taxon>Metazoa</taxon>
        <taxon>Ecdysozoa</taxon>
        <taxon>Nematoda</taxon>
        <taxon>Chromadorea</taxon>
        <taxon>Rhabditida</taxon>
        <taxon>Rhabditina</taxon>
        <taxon>Rhabditomorpha</taxon>
        <taxon>Strongyloidea</taxon>
        <taxon>Metastrongylidae</taxon>
        <taxon>Parelaphostrongylus</taxon>
    </lineage>
</organism>